<comment type="caution">
    <text evidence="3">The sequence shown here is derived from an EMBL/GenBank/DDBJ whole genome shotgun (WGS) entry which is preliminary data.</text>
</comment>
<accession>A0A6A4B1X2</accession>
<dbReference type="EMBL" id="QXFV01003939">
    <property type="protein sequence ID" value="KAE8972801.1"/>
    <property type="molecule type" value="Genomic_DNA"/>
</dbReference>
<organism evidence="3 5">
    <name type="scientific">Phytophthora rubi</name>
    <dbReference type="NCBI Taxonomy" id="129364"/>
    <lineage>
        <taxon>Eukaryota</taxon>
        <taxon>Sar</taxon>
        <taxon>Stramenopiles</taxon>
        <taxon>Oomycota</taxon>
        <taxon>Peronosporomycetes</taxon>
        <taxon>Peronosporales</taxon>
        <taxon>Peronosporaceae</taxon>
        <taxon>Phytophthora</taxon>
    </lineage>
</organism>
<evidence type="ECO:0000313" key="2">
    <source>
        <dbReference type="EMBL" id="KAE8972801.1"/>
    </source>
</evidence>
<name>A0A6A4B1X2_9STRA</name>
<keyword evidence="5" id="KW-1185">Reference proteome</keyword>
<evidence type="ECO:0008006" key="6">
    <source>
        <dbReference type="Google" id="ProtNLM"/>
    </source>
</evidence>
<feature type="signal peptide" evidence="1">
    <location>
        <begin position="1"/>
        <end position="24"/>
    </location>
</feature>
<dbReference type="EMBL" id="QXFT01007756">
    <property type="protein sequence ID" value="KAE9265674.1"/>
    <property type="molecule type" value="Genomic_DNA"/>
</dbReference>
<dbReference type="AlphaFoldDB" id="A0A6A4B1X2"/>
<protein>
    <recommendedName>
        <fullName evidence="6">RxLR effector protein</fullName>
    </recommendedName>
</protein>
<proteinExistence type="predicted"/>
<dbReference type="Proteomes" id="UP000429607">
    <property type="component" value="Unassembled WGS sequence"/>
</dbReference>
<reference evidence="3 5" key="1">
    <citation type="submission" date="2018-08" db="EMBL/GenBank/DDBJ databases">
        <title>Genomic investigation of the strawberry pathogen Phytophthora fragariae indicates pathogenicity is determined by transcriptional variation in three key races.</title>
        <authorList>
            <person name="Adams T.M."/>
            <person name="Armitage A.D."/>
            <person name="Sobczyk M.K."/>
            <person name="Bates H.J."/>
            <person name="Dunwell J.M."/>
            <person name="Nellist C.F."/>
            <person name="Harrison R.J."/>
        </authorList>
    </citation>
    <scope>NUCLEOTIDE SEQUENCE [LARGE SCALE GENOMIC DNA]</scope>
    <source>
        <strain evidence="2 4">SCRP249</strain>
        <strain evidence="3 5">SCRP333</strain>
    </source>
</reference>
<evidence type="ECO:0000313" key="5">
    <source>
        <dbReference type="Proteomes" id="UP000434957"/>
    </source>
</evidence>
<sequence length="61" mass="6362">MCKFFVPSSAHLLTVVAAIAYNSALRSGIARPPSVRGNAARSACSHAFTPVRSVANCPCQT</sequence>
<evidence type="ECO:0000313" key="4">
    <source>
        <dbReference type="Proteomes" id="UP000429607"/>
    </source>
</evidence>
<evidence type="ECO:0000256" key="1">
    <source>
        <dbReference type="SAM" id="SignalP"/>
    </source>
</evidence>
<feature type="chain" id="PRO_5036167006" description="RxLR effector protein" evidence="1">
    <location>
        <begin position="25"/>
        <end position="61"/>
    </location>
</feature>
<keyword evidence="1" id="KW-0732">Signal</keyword>
<gene>
    <name evidence="2" type="ORF">PR001_g26496</name>
    <name evidence="3" type="ORF">PR003_g32384</name>
</gene>
<dbReference type="Proteomes" id="UP000434957">
    <property type="component" value="Unassembled WGS sequence"/>
</dbReference>
<evidence type="ECO:0000313" key="3">
    <source>
        <dbReference type="EMBL" id="KAE9265674.1"/>
    </source>
</evidence>